<dbReference type="EMBL" id="JAVLET010000006">
    <property type="protein sequence ID" value="KAL0469197.1"/>
    <property type="molecule type" value="Genomic_DNA"/>
</dbReference>
<evidence type="ECO:0000313" key="2">
    <source>
        <dbReference type="Proteomes" id="UP001451303"/>
    </source>
</evidence>
<evidence type="ECO:0000313" key="1">
    <source>
        <dbReference type="EMBL" id="KAL0469197.1"/>
    </source>
</evidence>
<keyword evidence="2" id="KW-1185">Reference proteome</keyword>
<organism evidence="1 2">
    <name type="scientific">Neurospora intermedia</name>
    <dbReference type="NCBI Taxonomy" id="5142"/>
    <lineage>
        <taxon>Eukaryota</taxon>
        <taxon>Fungi</taxon>
        <taxon>Dikarya</taxon>
        <taxon>Ascomycota</taxon>
        <taxon>Pezizomycotina</taxon>
        <taxon>Sordariomycetes</taxon>
        <taxon>Sordariomycetidae</taxon>
        <taxon>Sordariales</taxon>
        <taxon>Sordariaceae</taxon>
        <taxon>Neurospora</taxon>
    </lineage>
</organism>
<name>A0ABR3DA11_NEUIN</name>
<sequence>MLVVSPPVFFLSATLSKPTKAVSPRTLFSFISFSERGRHGSQPVNKHLATFLPYAATCICPVPSSRKQRRIGTAISFST</sequence>
<dbReference type="Proteomes" id="UP001451303">
    <property type="component" value="Unassembled WGS sequence"/>
</dbReference>
<accession>A0ABR3DA11</accession>
<evidence type="ECO:0008006" key="3">
    <source>
        <dbReference type="Google" id="ProtNLM"/>
    </source>
</evidence>
<reference evidence="1 2" key="1">
    <citation type="submission" date="2023-09" db="EMBL/GenBank/DDBJ databases">
        <title>Multi-omics analysis of a traditional fermented food reveals byproduct-associated fungal strains for waste-to-food upcycling.</title>
        <authorList>
            <consortium name="Lawrence Berkeley National Laboratory"/>
            <person name="Rekdal V.M."/>
            <person name="Villalobos-Escobedo J.M."/>
            <person name="Rodriguez-Valeron N."/>
            <person name="Garcia M.O."/>
            <person name="Vasquez D.P."/>
            <person name="Damayanti I."/>
            <person name="Sorensen P.M."/>
            <person name="Baidoo E.E."/>
            <person name="De Carvalho A.C."/>
            <person name="Riley R."/>
            <person name="Lipzen A."/>
            <person name="He G."/>
            <person name="Yan M."/>
            <person name="Haridas S."/>
            <person name="Daum C."/>
            <person name="Yoshinaga Y."/>
            <person name="Ng V."/>
            <person name="Grigoriev I.V."/>
            <person name="Munk R."/>
            <person name="Nuraida L."/>
            <person name="Wijaya C.H."/>
            <person name="Morales P.-C."/>
            <person name="Keasling J.D."/>
        </authorList>
    </citation>
    <scope>NUCLEOTIDE SEQUENCE [LARGE SCALE GENOMIC DNA]</scope>
    <source>
        <strain evidence="1 2">FGSC 2613</strain>
    </source>
</reference>
<gene>
    <name evidence="1" type="ORF">QR685DRAFT_573412</name>
</gene>
<proteinExistence type="predicted"/>
<protein>
    <recommendedName>
        <fullName evidence="3">Secreted protein</fullName>
    </recommendedName>
</protein>
<comment type="caution">
    <text evidence="1">The sequence shown here is derived from an EMBL/GenBank/DDBJ whole genome shotgun (WGS) entry which is preliminary data.</text>
</comment>